<dbReference type="RefSeq" id="WP_326123416.1">
    <property type="nucleotide sequence ID" value="NZ_JARSFG010000015.1"/>
</dbReference>
<sequence>MTVTSSPVIDAVVRDLMISFEETASERDKKGGTAKEQRDLIRQSDLLGLLTPKELGGYGHDLLDVLAITKKIAQVDSSLAHLFGYHFLCLATVDLYGTEKQFQYYAQKTAGDKLFWGNAFNPLDTNVNATKTKDG</sequence>
<name>A0AAW9NRH5_9BACL</name>
<dbReference type="Proteomes" id="UP001344888">
    <property type="component" value="Unassembled WGS sequence"/>
</dbReference>
<dbReference type="GO" id="GO:0050660">
    <property type="term" value="F:flavin adenine dinucleotide binding"/>
    <property type="evidence" value="ECO:0007669"/>
    <property type="project" value="InterPro"/>
</dbReference>
<protein>
    <submittedName>
        <fullName evidence="2">Acyl-CoA dehydrogenase family protein</fullName>
    </submittedName>
</protein>
<evidence type="ECO:0000313" key="2">
    <source>
        <dbReference type="EMBL" id="MEC1178932.1"/>
    </source>
</evidence>
<reference evidence="2 3" key="1">
    <citation type="submission" date="2023-03" db="EMBL/GenBank/DDBJ databases">
        <title>Bacillus Genome Sequencing.</title>
        <authorList>
            <person name="Dunlap C."/>
        </authorList>
    </citation>
    <scope>NUCLEOTIDE SEQUENCE [LARGE SCALE GENOMIC DNA]</scope>
    <source>
        <strain evidence="2 3">B-59205</strain>
    </source>
</reference>
<dbReference type="Gene3D" id="1.10.540.10">
    <property type="entry name" value="Acyl-CoA dehydrogenase/oxidase, N-terminal domain"/>
    <property type="match status" value="1"/>
</dbReference>
<evidence type="ECO:0000259" key="1">
    <source>
        <dbReference type="Pfam" id="PF02771"/>
    </source>
</evidence>
<evidence type="ECO:0000313" key="3">
    <source>
        <dbReference type="Proteomes" id="UP001344888"/>
    </source>
</evidence>
<dbReference type="GO" id="GO:0016627">
    <property type="term" value="F:oxidoreductase activity, acting on the CH-CH group of donors"/>
    <property type="evidence" value="ECO:0007669"/>
    <property type="project" value="InterPro"/>
</dbReference>
<feature type="domain" description="Acyl-CoA dehydrogenase/oxidase N-terminal" evidence="1">
    <location>
        <begin position="21"/>
        <end position="110"/>
    </location>
</feature>
<accession>A0AAW9NRH5</accession>
<dbReference type="AlphaFoldDB" id="A0AAW9NRH5"/>
<organism evidence="2 3">
    <name type="scientific">Metasolibacillus meyeri</name>
    <dbReference type="NCBI Taxonomy" id="1071052"/>
    <lineage>
        <taxon>Bacteria</taxon>
        <taxon>Bacillati</taxon>
        <taxon>Bacillota</taxon>
        <taxon>Bacilli</taxon>
        <taxon>Bacillales</taxon>
        <taxon>Caryophanaceae</taxon>
        <taxon>Metasolibacillus</taxon>
    </lineage>
</organism>
<dbReference type="EMBL" id="JARSFG010000015">
    <property type="protein sequence ID" value="MEC1178932.1"/>
    <property type="molecule type" value="Genomic_DNA"/>
</dbReference>
<dbReference type="InterPro" id="IPR013786">
    <property type="entry name" value="AcylCoA_DH/ox_N"/>
</dbReference>
<keyword evidence="3" id="KW-1185">Reference proteome</keyword>
<dbReference type="InterPro" id="IPR037069">
    <property type="entry name" value="AcylCoA_DH/ox_N_sf"/>
</dbReference>
<dbReference type="Pfam" id="PF02771">
    <property type="entry name" value="Acyl-CoA_dh_N"/>
    <property type="match status" value="1"/>
</dbReference>
<dbReference type="SUPFAM" id="SSF56645">
    <property type="entry name" value="Acyl-CoA dehydrogenase NM domain-like"/>
    <property type="match status" value="1"/>
</dbReference>
<comment type="caution">
    <text evidence="2">The sequence shown here is derived from an EMBL/GenBank/DDBJ whole genome shotgun (WGS) entry which is preliminary data.</text>
</comment>
<proteinExistence type="predicted"/>
<gene>
    <name evidence="2" type="ORF">P9B03_10595</name>
</gene>
<dbReference type="InterPro" id="IPR009100">
    <property type="entry name" value="AcylCoA_DH/oxidase_NM_dom_sf"/>
</dbReference>